<gene>
    <name evidence="3" type="ORF">SAMN05216392_0388</name>
</gene>
<dbReference type="Pfam" id="PF20441">
    <property type="entry name" value="TerL_nuclease"/>
    <property type="match status" value="1"/>
</dbReference>
<protein>
    <submittedName>
        <fullName evidence="3">Phage terminase-like protein, large subunit, contains N-terminal HTH domain</fullName>
    </submittedName>
</protein>
<dbReference type="PANTHER" id="PTHR41287:SF1">
    <property type="entry name" value="PROTEIN YMFN"/>
    <property type="match status" value="1"/>
</dbReference>
<evidence type="ECO:0000259" key="1">
    <source>
        <dbReference type="Pfam" id="PF03354"/>
    </source>
</evidence>
<dbReference type="OrthoDB" id="9760250at2"/>
<dbReference type="InterPro" id="IPR005021">
    <property type="entry name" value="Terminase_largesu-like"/>
</dbReference>
<dbReference type="InterPro" id="IPR027417">
    <property type="entry name" value="P-loop_NTPase"/>
</dbReference>
<accession>A0A1H0Y302</accession>
<organism evidence="3 4">
    <name type="scientific">Streptococcus equinus</name>
    <name type="common">Streptococcus bovis</name>
    <dbReference type="NCBI Taxonomy" id="1335"/>
    <lineage>
        <taxon>Bacteria</taxon>
        <taxon>Bacillati</taxon>
        <taxon>Bacillota</taxon>
        <taxon>Bacilli</taxon>
        <taxon>Lactobacillales</taxon>
        <taxon>Streptococcaceae</taxon>
        <taxon>Streptococcus</taxon>
    </lineage>
</organism>
<evidence type="ECO:0000313" key="4">
    <source>
        <dbReference type="Proteomes" id="UP000182870"/>
    </source>
</evidence>
<dbReference type="GO" id="GO:0004519">
    <property type="term" value="F:endonuclease activity"/>
    <property type="evidence" value="ECO:0007669"/>
    <property type="project" value="InterPro"/>
</dbReference>
<dbReference type="InterPro" id="IPR046461">
    <property type="entry name" value="TerL_ATPase"/>
</dbReference>
<dbReference type="Pfam" id="PF03354">
    <property type="entry name" value="TerL_ATPase"/>
    <property type="match status" value="1"/>
</dbReference>
<dbReference type="Gene3D" id="3.40.50.300">
    <property type="entry name" value="P-loop containing nucleotide triphosphate hydrolases"/>
    <property type="match status" value="1"/>
</dbReference>
<dbReference type="Proteomes" id="UP000182870">
    <property type="component" value="Unassembled WGS sequence"/>
</dbReference>
<sequence>MIHPYVDAYIEEYEQGKIIFNKERVLLVEYIKREIVPRIESGEIYFQNDQIEDCIGYIERWFFKLESFQKFIICFVFLMWSHNDLHVYKRFLIMMGRGGGKNGLITGLSSYLLTPMHGIRNYNVSIVANSEDQAKTSFEELYNTIEEKEKLKKLFYNTKSVIRSKQTKSELKYRTSNGNTKDGLRDGAVVFDEIHGFQDDKDVRVHRSGLGKIKNPREFYITTDGYVREGFLDKKKEECMNVLTGKAKKFNSWFPFICKLDDEKEVDEKDKWQKAQPMFHPPMSPYAENLLETVTDDYDELEEDPSGREEFMTKRMNLPVVDVERSVASFEELRATKRDFPDLTYKPCMGGLDFASVRDFAAVGLLFKDGEDYVWLSHSFVRKGFVDKYYKYSSRLDERTGGANGRQKTVAPIRKWEMNGWLTVVDEPTINPQLIVDWFVSMRDEHGFDLQRIISDNFRIDVLRQYFEKEDFEVSFSNKFEEAPAGYQVEVLRNAKASDSLLAPRIETAFAQSHVNFGDNDMMRWYTNNVLRRLKPDGNVEYIKKEDVRRKIDGFKAFQYAMYRADDLNESNFDYDEFYEDMLDWY</sequence>
<evidence type="ECO:0000259" key="2">
    <source>
        <dbReference type="Pfam" id="PF20441"/>
    </source>
</evidence>
<name>A0A1H0Y302_STREI</name>
<dbReference type="RefSeq" id="WP_074559940.1">
    <property type="nucleotide sequence ID" value="NZ_FNKE01000001.1"/>
</dbReference>
<dbReference type="InterPro" id="IPR046462">
    <property type="entry name" value="TerL_nuclease"/>
</dbReference>
<proteinExistence type="predicted"/>
<evidence type="ECO:0000313" key="3">
    <source>
        <dbReference type="EMBL" id="SDQ09532.1"/>
    </source>
</evidence>
<dbReference type="PANTHER" id="PTHR41287">
    <property type="match status" value="1"/>
</dbReference>
<dbReference type="EMBL" id="FNKE01000001">
    <property type="protein sequence ID" value="SDQ09532.1"/>
    <property type="molecule type" value="Genomic_DNA"/>
</dbReference>
<dbReference type="AlphaFoldDB" id="A0A1H0Y302"/>
<feature type="domain" description="Terminase large subunit-like ATPase" evidence="1">
    <location>
        <begin position="68"/>
        <end position="237"/>
    </location>
</feature>
<feature type="domain" description="Terminase large subunit-like endonuclease" evidence="2">
    <location>
        <begin position="251"/>
        <end position="565"/>
    </location>
</feature>
<reference evidence="3 4" key="1">
    <citation type="submission" date="2016-10" db="EMBL/GenBank/DDBJ databases">
        <authorList>
            <person name="de Groot N.N."/>
        </authorList>
    </citation>
    <scope>NUCLEOTIDE SEQUENCE [LARGE SCALE GENOMIC DNA]</scope>
    <source>
        <strain evidence="3 4">Sb05</strain>
    </source>
</reference>